<accession>A0A4R8PU43</accession>
<comment type="caution">
    <text evidence="2">The sequence shown here is derived from an EMBL/GenBank/DDBJ whole genome shotgun (WGS) entry which is preliminary data.</text>
</comment>
<protein>
    <submittedName>
        <fullName evidence="2">Uncharacterized protein</fullName>
    </submittedName>
</protein>
<proteinExistence type="predicted"/>
<sequence length="173" mass="19817">MSSINQCGALQTIVKTQNLDCESVAQRWMERYDELTLRVNRESPDSPPPGLATSENGGISSSHADEQREAFSRIAHHLAVILALWDYRHSNPTPPQREDIERYIFSFPLFCIKTFLDMITSGDSRAFLVLYHFYRTSRLLLGQERCRWASERLEVMEALIGEELGRRGVALTL</sequence>
<reference evidence="2 3" key="1">
    <citation type="submission" date="2018-11" db="EMBL/GenBank/DDBJ databases">
        <title>Genome sequence and assembly of Colletotrichum spinosum.</title>
        <authorList>
            <person name="Gan P."/>
            <person name="Shirasu K."/>
        </authorList>
    </citation>
    <scope>NUCLEOTIDE SEQUENCE [LARGE SCALE GENOMIC DNA]</scope>
    <source>
        <strain evidence="2 3">CBS 515.97</strain>
    </source>
</reference>
<gene>
    <name evidence="2" type="ORF">C8035_v011288</name>
</gene>
<dbReference type="EMBL" id="QAPG01000281">
    <property type="protein sequence ID" value="TDZ29291.1"/>
    <property type="molecule type" value="Genomic_DNA"/>
</dbReference>
<evidence type="ECO:0000256" key="1">
    <source>
        <dbReference type="SAM" id="MobiDB-lite"/>
    </source>
</evidence>
<evidence type="ECO:0000313" key="2">
    <source>
        <dbReference type="EMBL" id="TDZ29291.1"/>
    </source>
</evidence>
<feature type="region of interest" description="Disordered" evidence="1">
    <location>
        <begin position="38"/>
        <end position="63"/>
    </location>
</feature>
<feature type="compositionally biased region" description="Polar residues" evidence="1">
    <location>
        <begin position="53"/>
        <end position="62"/>
    </location>
</feature>
<dbReference type="AlphaFoldDB" id="A0A4R8PU43"/>
<evidence type="ECO:0000313" key="3">
    <source>
        <dbReference type="Proteomes" id="UP000295083"/>
    </source>
</evidence>
<organism evidence="2 3">
    <name type="scientific">Colletotrichum spinosum</name>
    <dbReference type="NCBI Taxonomy" id="1347390"/>
    <lineage>
        <taxon>Eukaryota</taxon>
        <taxon>Fungi</taxon>
        <taxon>Dikarya</taxon>
        <taxon>Ascomycota</taxon>
        <taxon>Pezizomycotina</taxon>
        <taxon>Sordariomycetes</taxon>
        <taxon>Hypocreomycetidae</taxon>
        <taxon>Glomerellales</taxon>
        <taxon>Glomerellaceae</taxon>
        <taxon>Colletotrichum</taxon>
        <taxon>Colletotrichum orbiculare species complex</taxon>
    </lineage>
</organism>
<dbReference type="Proteomes" id="UP000295083">
    <property type="component" value="Unassembled WGS sequence"/>
</dbReference>
<name>A0A4R8PU43_9PEZI</name>
<keyword evidence="3" id="KW-1185">Reference proteome</keyword>